<evidence type="ECO:0000259" key="4">
    <source>
        <dbReference type="PROSITE" id="PS50043"/>
    </source>
</evidence>
<dbReference type="CDD" id="cd06170">
    <property type="entry name" value="LuxR_C_like"/>
    <property type="match status" value="1"/>
</dbReference>
<dbReference type="EMBL" id="JBHULV010000040">
    <property type="protein sequence ID" value="MFD2732327.1"/>
    <property type="molecule type" value="Genomic_DNA"/>
</dbReference>
<evidence type="ECO:0000256" key="1">
    <source>
        <dbReference type="ARBA" id="ARBA00023015"/>
    </source>
</evidence>
<evidence type="ECO:0000256" key="2">
    <source>
        <dbReference type="ARBA" id="ARBA00023125"/>
    </source>
</evidence>
<proteinExistence type="predicted"/>
<reference evidence="6" key="1">
    <citation type="journal article" date="2019" name="Int. J. Syst. Evol. Microbiol.">
        <title>The Global Catalogue of Microorganisms (GCM) 10K type strain sequencing project: providing services to taxonomists for standard genome sequencing and annotation.</title>
        <authorList>
            <consortium name="The Broad Institute Genomics Platform"/>
            <consortium name="The Broad Institute Genome Sequencing Center for Infectious Disease"/>
            <person name="Wu L."/>
            <person name="Ma J."/>
        </authorList>
    </citation>
    <scope>NUCLEOTIDE SEQUENCE [LARGE SCALE GENOMIC DNA]</scope>
    <source>
        <strain evidence="6">KCTC 42456</strain>
    </source>
</reference>
<keyword evidence="2" id="KW-0238">DNA-binding</keyword>
<dbReference type="PANTHER" id="PTHR44688:SF16">
    <property type="entry name" value="DNA-BINDING TRANSCRIPTIONAL ACTIVATOR DEVR_DOSR"/>
    <property type="match status" value="1"/>
</dbReference>
<dbReference type="PRINTS" id="PR00038">
    <property type="entry name" value="HTHLUXR"/>
</dbReference>
<dbReference type="Proteomes" id="UP001597546">
    <property type="component" value="Unassembled WGS sequence"/>
</dbReference>
<dbReference type="InterPro" id="IPR036388">
    <property type="entry name" value="WH-like_DNA-bd_sf"/>
</dbReference>
<evidence type="ECO:0000313" key="6">
    <source>
        <dbReference type="Proteomes" id="UP001597546"/>
    </source>
</evidence>
<dbReference type="InterPro" id="IPR016032">
    <property type="entry name" value="Sig_transdc_resp-reg_C-effctor"/>
</dbReference>
<dbReference type="PANTHER" id="PTHR44688">
    <property type="entry name" value="DNA-BINDING TRANSCRIPTIONAL ACTIVATOR DEVR_DOSR"/>
    <property type="match status" value="1"/>
</dbReference>
<sequence length="221" mass="25645">MEDKIALKLNEVISIANTLPCVTMIHKLIDGSVLWMCDKGLKELGITLDELIKLPPEVYQSRYFNKEDAEDYTPKILSLFENNNDEESVSFFQQVRINKQKNLTWHMTSAKIFLRDDNNSPILLITQSIPIDTMHRLTNKATKLLEENNFLKEKLELYLSLTKREIEILKHLAKGESAIECGNHLFISSKTVETHRKNIRKKLGTKSFFELTKYARAFDLI</sequence>
<dbReference type="InterPro" id="IPR000792">
    <property type="entry name" value="Tscrpt_reg_LuxR_C"/>
</dbReference>
<dbReference type="Pfam" id="PF00196">
    <property type="entry name" value="GerE"/>
    <property type="match status" value="1"/>
</dbReference>
<keyword evidence="1" id="KW-0805">Transcription regulation</keyword>
<dbReference type="PROSITE" id="PS50043">
    <property type="entry name" value="HTH_LUXR_2"/>
    <property type="match status" value="1"/>
</dbReference>
<evidence type="ECO:0000256" key="3">
    <source>
        <dbReference type="ARBA" id="ARBA00023163"/>
    </source>
</evidence>
<keyword evidence="6" id="KW-1185">Reference proteome</keyword>
<dbReference type="SUPFAM" id="SSF46894">
    <property type="entry name" value="C-terminal effector domain of the bipartite response regulators"/>
    <property type="match status" value="1"/>
</dbReference>
<dbReference type="RefSeq" id="WP_379044773.1">
    <property type="nucleotide sequence ID" value="NZ_JBHSKW010000047.1"/>
</dbReference>
<comment type="caution">
    <text evidence="5">The sequence shown here is derived from an EMBL/GenBank/DDBJ whole genome shotgun (WGS) entry which is preliminary data.</text>
</comment>
<keyword evidence="3" id="KW-0804">Transcription</keyword>
<evidence type="ECO:0000313" key="5">
    <source>
        <dbReference type="EMBL" id="MFD2732327.1"/>
    </source>
</evidence>
<dbReference type="SMART" id="SM00421">
    <property type="entry name" value="HTH_LUXR"/>
    <property type="match status" value="1"/>
</dbReference>
<gene>
    <name evidence="5" type="ORF">ACFSSE_11495</name>
</gene>
<dbReference type="Gene3D" id="1.10.10.10">
    <property type="entry name" value="Winged helix-like DNA-binding domain superfamily/Winged helix DNA-binding domain"/>
    <property type="match status" value="1"/>
</dbReference>
<name>A0ABW5TSQ5_9SPHI</name>
<protein>
    <submittedName>
        <fullName evidence="5">Helix-turn-helix transcriptional regulator</fullName>
    </submittedName>
</protein>
<accession>A0ABW5TSQ5</accession>
<organism evidence="5 6">
    <name type="scientific">Pedobacter alpinus</name>
    <dbReference type="NCBI Taxonomy" id="1590643"/>
    <lineage>
        <taxon>Bacteria</taxon>
        <taxon>Pseudomonadati</taxon>
        <taxon>Bacteroidota</taxon>
        <taxon>Sphingobacteriia</taxon>
        <taxon>Sphingobacteriales</taxon>
        <taxon>Sphingobacteriaceae</taxon>
        <taxon>Pedobacter</taxon>
    </lineage>
</organism>
<feature type="domain" description="HTH luxR-type" evidence="4">
    <location>
        <begin position="154"/>
        <end position="219"/>
    </location>
</feature>